<sequence length="249" mass="26147">MKKLLSMILAVSLVLFSFAAFAETESVVEPLGGVIVEIGEEGLLLDQGDGNYVVVHMEESTPITGVEELEVGMYVFVRYNGVMTRSLPPQVTAEEIQVNRLSGPVVELYDDGFLMTDETVGDVIVHWEDPASTVAVGGNAVVYTNGVMALSMPGQVTGLKVDFFALEGTVYAQTETGFVLAAEDGALYEILVGEDTRVDAEIAQGASVKVLYDGALTRSIPAQANALAVVALAAPAPAAEDGATVTANE</sequence>
<comment type="caution">
    <text evidence="2">The sequence shown here is derived from an EMBL/GenBank/DDBJ whole genome shotgun (WGS) entry which is preliminary data.</text>
</comment>
<evidence type="ECO:0008006" key="4">
    <source>
        <dbReference type="Google" id="ProtNLM"/>
    </source>
</evidence>
<proteinExistence type="predicted"/>
<gene>
    <name evidence="2" type="ORF">IAA64_12660</name>
</gene>
<dbReference type="AlphaFoldDB" id="A0A9D1P9X5"/>
<reference evidence="2" key="2">
    <citation type="journal article" date="2021" name="PeerJ">
        <title>Extensive microbial diversity within the chicken gut microbiome revealed by metagenomics and culture.</title>
        <authorList>
            <person name="Gilroy R."/>
            <person name="Ravi A."/>
            <person name="Getino M."/>
            <person name="Pursley I."/>
            <person name="Horton D.L."/>
            <person name="Alikhan N.F."/>
            <person name="Baker D."/>
            <person name="Gharbi K."/>
            <person name="Hall N."/>
            <person name="Watson M."/>
            <person name="Adriaenssens E.M."/>
            <person name="Foster-Nyarko E."/>
            <person name="Jarju S."/>
            <person name="Secka A."/>
            <person name="Antonio M."/>
            <person name="Oren A."/>
            <person name="Chaudhuri R.R."/>
            <person name="La Ragione R."/>
            <person name="Hildebrand F."/>
            <person name="Pallen M.J."/>
        </authorList>
    </citation>
    <scope>NUCLEOTIDE SEQUENCE</scope>
    <source>
        <strain evidence="2">CHK183-6373</strain>
    </source>
</reference>
<keyword evidence="1" id="KW-0732">Signal</keyword>
<evidence type="ECO:0000313" key="3">
    <source>
        <dbReference type="Proteomes" id="UP000886884"/>
    </source>
</evidence>
<feature type="signal peptide" evidence="1">
    <location>
        <begin position="1"/>
        <end position="22"/>
    </location>
</feature>
<reference evidence="2" key="1">
    <citation type="submission" date="2020-10" db="EMBL/GenBank/DDBJ databases">
        <authorList>
            <person name="Gilroy R."/>
        </authorList>
    </citation>
    <scope>NUCLEOTIDE SEQUENCE</scope>
    <source>
        <strain evidence="2">CHK183-6373</strain>
    </source>
</reference>
<dbReference type="Proteomes" id="UP000886884">
    <property type="component" value="Unassembled WGS sequence"/>
</dbReference>
<accession>A0A9D1P9X5</accession>
<dbReference type="EMBL" id="DVOT01000229">
    <property type="protein sequence ID" value="HIV28806.1"/>
    <property type="molecule type" value="Genomic_DNA"/>
</dbReference>
<organism evidence="2 3">
    <name type="scientific">Candidatus Ornithocaccomicrobium faecavium</name>
    <dbReference type="NCBI Taxonomy" id="2840890"/>
    <lineage>
        <taxon>Bacteria</taxon>
        <taxon>Bacillati</taxon>
        <taxon>Bacillota</taxon>
        <taxon>Clostridia</taxon>
        <taxon>Candidatus Ornithocaccomicrobium</taxon>
    </lineage>
</organism>
<evidence type="ECO:0000256" key="1">
    <source>
        <dbReference type="SAM" id="SignalP"/>
    </source>
</evidence>
<evidence type="ECO:0000313" key="2">
    <source>
        <dbReference type="EMBL" id="HIV28806.1"/>
    </source>
</evidence>
<name>A0A9D1P9X5_9FIRM</name>
<protein>
    <recommendedName>
        <fullName evidence="4">DUF5666 domain-containing protein</fullName>
    </recommendedName>
</protein>
<feature type="chain" id="PRO_5038339453" description="DUF5666 domain-containing protein" evidence="1">
    <location>
        <begin position="23"/>
        <end position="249"/>
    </location>
</feature>